<organism evidence="2 3">
    <name type="scientific">Bremia lactucae</name>
    <name type="common">Lettuce downy mildew</name>
    <dbReference type="NCBI Taxonomy" id="4779"/>
    <lineage>
        <taxon>Eukaryota</taxon>
        <taxon>Sar</taxon>
        <taxon>Stramenopiles</taxon>
        <taxon>Oomycota</taxon>
        <taxon>Peronosporomycetes</taxon>
        <taxon>Peronosporales</taxon>
        <taxon>Peronosporaceae</taxon>
        <taxon>Bremia</taxon>
    </lineage>
</organism>
<dbReference type="Pfam" id="PF16683">
    <property type="entry name" value="TGase_elicitor"/>
    <property type="match status" value="1"/>
</dbReference>
<reference evidence="2" key="2">
    <citation type="submission" date="2021-07" db="EMBL/GenBank/DDBJ databases">
        <authorList>
            <person name="Fletcher K."/>
        </authorList>
    </citation>
    <scope>NUCLEOTIDE SEQUENCE</scope>
    <source>
        <strain evidence="2">SF5</strain>
    </source>
</reference>
<accession>A0A976FNL6</accession>
<proteinExistence type="predicted"/>
<dbReference type="InterPro" id="IPR032048">
    <property type="entry name" value="TGase_elicitor"/>
</dbReference>
<sequence>MVYSPRFSLISAAVAVASLKMQQASAGSMYYGAHTVSDATNSIGPNFPGRGGEVDEKYTAVEVTIDSTLPVLANIPSVPILYPELLSNVTAPPKEPVSNVVGNPVVVEKPPSTEKTPDEYVFTGSPPVVLGEHASRDCATGWENPLAYPPKHEKSGLTQSRGVSQDRRLNTYSNRDILSLEWYLQRKLELNWKNLPTEGVMVKAPWPGPYWPDFQDSINVEWARGQPSAAAKYAMAFNYDVPQFTDGISRVHGIKSEGFTKQCTRNSDCLSISNRTFCGVPKMETSGWCIASWLGICHAWAAAAIAEPEPNCPVTHNGVEFRALDIKGLLSILYADTAVGTVFTGVRFKHGTNSTDTYGRGVDPIFRDLNPGFFHLAMTNVLGIDKKSFIVDVSADLEVWNQPVRGYKVYEQTEMSLQEAAQTFYGLKEYPWNVEAKSIVFVTARLSWVDSTYDDGNLVDTGIVDRFTKGEWYYYLLEIDASGLIIGGEWLFASNVKHPDFLWLVASKPAPNAVTRTGISYKEVSMLLQKSVECSG</sequence>
<protein>
    <recommendedName>
        <fullName evidence="4">Transglutaminase elicitor</fullName>
    </recommendedName>
</protein>
<dbReference type="GO" id="GO:0016755">
    <property type="term" value="F:aminoacyltransferase activity"/>
    <property type="evidence" value="ECO:0007669"/>
    <property type="project" value="InterPro"/>
</dbReference>
<evidence type="ECO:0000313" key="1">
    <source>
        <dbReference type="EMBL" id="TDH69879.1"/>
    </source>
</evidence>
<dbReference type="EMBL" id="SHOA02000008">
    <property type="protein sequence ID" value="TDH69906.1"/>
    <property type="molecule type" value="Genomic_DNA"/>
</dbReference>
<gene>
    <name evidence="1" type="ORF">CCR75_002099</name>
    <name evidence="2" type="ORF">CCR75_002100</name>
</gene>
<dbReference type="RefSeq" id="XP_067819378.1">
    <property type="nucleotide sequence ID" value="XM_067960199.1"/>
</dbReference>
<reference evidence="2 3" key="1">
    <citation type="journal article" date="2021" name="Genome Biol.">
        <title>AFLAP: assembly-free linkage analysis pipeline using k-mers from genome sequencing data.</title>
        <authorList>
            <person name="Fletcher K."/>
            <person name="Zhang L."/>
            <person name="Gil J."/>
            <person name="Han R."/>
            <person name="Cavanaugh K."/>
            <person name="Michelmore R."/>
        </authorList>
    </citation>
    <scope>NUCLEOTIDE SEQUENCE [LARGE SCALE GENOMIC DNA]</scope>
    <source>
        <strain evidence="2 3">SF5</strain>
    </source>
</reference>
<keyword evidence="3" id="KW-1185">Reference proteome</keyword>
<name>A0A976FNL6_BRELC</name>
<dbReference type="Proteomes" id="UP000294530">
    <property type="component" value="Unassembled WGS sequence"/>
</dbReference>
<evidence type="ECO:0008006" key="4">
    <source>
        <dbReference type="Google" id="ProtNLM"/>
    </source>
</evidence>
<dbReference type="EMBL" id="SHOA02000008">
    <property type="protein sequence ID" value="TDH69879.1"/>
    <property type="molecule type" value="Genomic_DNA"/>
</dbReference>
<dbReference type="AlphaFoldDB" id="A0A976FNL6"/>
<dbReference type="GeneID" id="94345870"/>
<dbReference type="KEGG" id="blac:94345870"/>
<dbReference type="Gene3D" id="3.30.40.240">
    <property type="entry name" value="Transglutaminase elicitor, body domain"/>
    <property type="match status" value="1"/>
</dbReference>
<comment type="caution">
    <text evidence="2">The sequence shown here is derived from an EMBL/GenBank/DDBJ whole genome shotgun (WGS) entry which is preliminary data.</text>
</comment>
<evidence type="ECO:0000313" key="3">
    <source>
        <dbReference type="Proteomes" id="UP000294530"/>
    </source>
</evidence>
<dbReference type="OrthoDB" id="10249031at2759"/>
<evidence type="ECO:0000313" key="2">
    <source>
        <dbReference type="EMBL" id="TDH69906.1"/>
    </source>
</evidence>